<accession>A0A552X4N2</accession>
<sequence>MPRKFLKRFMPDIHKLNRYGVLKPFGTLAHDPNLWHLNRRSAAGAFAVGIFFAFMPMPFQMVAAAAFAILFRVNLPLSVALVWISNPITMPPMLYGSYRVGAFLLNQPSEPFLFELSWAWFQASISSIVPALLLGCIVVGSVFSGASYLAVRKIWRQAVQSAWDERIKLRRQRLRELKAEFKQRRQNLRDEAD</sequence>
<name>A0A552X4N2_9GAMM</name>
<evidence type="ECO:0000259" key="2">
    <source>
        <dbReference type="Pfam" id="PF09835"/>
    </source>
</evidence>
<keyword evidence="1" id="KW-0812">Transmembrane</keyword>
<dbReference type="AlphaFoldDB" id="A0A552X4N2"/>
<feature type="domain" description="DUF2062" evidence="2">
    <location>
        <begin position="23"/>
        <end position="163"/>
    </location>
</feature>
<keyword evidence="4" id="KW-1185">Reference proteome</keyword>
<dbReference type="PANTHER" id="PTHR40547">
    <property type="entry name" value="SLL0298 PROTEIN"/>
    <property type="match status" value="1"/>
</dbReference>
<dbReference type="Proteomes" id="UP000320359">
    <property type="component" value="Unassembled WGS sequence"/>
</dbReference>
<comment type="caution">
    <text evidence="3">The sequence shown here is derived from an EMBL/GenBank/DDBJ whole genome shotgun (WGS) entry which is preliminary data.</text>
</comment>
<feature type="transmembrane region" description="Helical" evidence="1">
    <location>
        <begin position="118"/>
        <end position="151"/>
    </location>
</feature>
<dbReference type="EMBL" id="VJWL01000001">
    <property type="protein sequence ID" value="TRW49984.1"/>
    <property type="molecule type" value="Genomic_DNA"/>
</dbReference>
<protein>
    <submittedName>
        <fullName evidence="3">DUF2062 domain-containing protein</fullName>
    </submittedName>
</protein>
<proteinExistence type="predicted"/>
<dbReference type="Pfam" id="PF09835">
    <property type="entry name" value="DUF2062"/>
    <property type="match status" value="1"/>
</dbReference>
<dbReference type="PANTHER" id="PTHR40547:SF1">
    <property type="entry name" value="SLL0298 PROTEIN"/>
    <property type="match status" value="1"/>
</dbReference>
<dbReference type="OrthoDB" id="9786029at2"/>
<feature type="transmembrane region" description="Helical" evidence="1">
    <location>
        <begin position="45"/>
        <end position="71"/>
    </location>
</feature>
<evidence type="ECO:0000313" key="3">
    <source>
        <dbReference type="EMBL" id="TRW49984.1"/>
    </source>
</evidence>
<gene>
    <name evidence="3" type="ORF">FM042_03790</name>
</gene>
<evidence type="ECO:0000256" key="1">
    <source>
        <dbReference type="SAM" id="Phobius"/>
    </source>
</evidence>
<keyword evidence="1" id="KW-0472">Membrane</keyword>
<reference evidence="3 4" key="1">
    <citation type="submission" date="2019-07" db="EMBL/GenBank/DDBJ databases">
        <authorList>
            <person name="Yang M."/>
            <person name="Zhao D."/>
            <person name="Xiang H."/>
        </authorList>
    </citation>
    <scope>NUCLEOTIDE SEQUENCE [LARGE SCALE GENOMIC DNA]</scope>
    <source>
        <strain evidence="3 4">IM1326</strain>
    </source>
</reference>
<evidence type="ECO:0000313" key="4">
    <source>
        <dbReference type="Proteomes" id="UP000320359"/>
    </source>
</evidence>
<dbReference type="InterPro" id="IPR018639">
    <property type="entry name" value="DUF2062"/>
</dbReference>
<keyword evidence="1" id="KW-1133">Transmembrane helix</keyword>
<dbReference type="RefSeq" id="WP_143234481.1">
    <property type="nucleotide sequence ID" value="NZ_VJWL01000001.1"/>
</dbReference>
<organism evidence="3 4">
    <name type="scientific">Aliidiomarina halalkaliphila</name>
    <dbReference type="NCBI Taxonomy" id="2593535"/>
    <lineage>
        <taxon>Bacteria</taxon>
        <taxon>Pseudomonadati</taxon>
        <taxon>Pseudomonadota</taxon>
        <taxon>Gammaproteobacteria</taxon>
        <taxon>Alteromonadales</taxon>
        <taxon>Idiomarinaceae</taxon>
        <taxon>Aliidiomarina</taxon>
    </lineage>
</organism>